<proteinExistence type="predicted"/>
<keyword evidence="2" id="KW-1185">Reference proteome</keyword>
<dbReference type="EMBL" id="CM047947">
    <property type="protein sequence ID" value="KAI9896941.1"/>
    <property type="molecule type" value="Genomic_DNA"/>
</dbReference>
<accession>A0ACC0UTG0</accession>
<sequence>MSSSKVPIRKGSCLCGRVRTVEIDDPETAVRGYDDKSCDNGGTVRRSFCSRCGANVCIVNLTNPAIRDFVIVPMGIVDEEEEDQEGQDEGASSKPGSEFYVKRRVGWFPGVEGAKEFQGMS</sequence>
<reference evidence="1" key="1">
    <citation type="submission" date="2022-10" db="EMBL/GenBank/DDBJ databases">
        <title>Complete Genome of Trichothecium roseum strain YXFP-22015, a Plant Pathogen Isolated from Citrus.</title>
        <authorList>
            <person name="Wang Y."/>
            <person name="Zhu L."/>
        </authorList>
    </citation>
    <scope>NUCLEOTIDE SEQUENCE</scope>
    <source>
        <strain evidence="1">YXFP-22015</strain>
    </source>
</reference>
<name>A0ACC0UTG0_9HYPO</name>
<evidence type="ECO:0000313" key="2">
    <source>
        <dbReference type="Proteomes" id="UP001163324"/>
    </source>
</evidence>
<gene>
    <name evidence="1" type="ORF">N3K66_007963</name>
</gene>
<organism evidence="1 2">
    <name type="scientific">Trichothecium roseum</name>
    <dbReference type="NCBI Taxonomy" id="47278"/>
    <lineage>
        <taxon>Eukaryota</taxon>
        <taxon>Fungi</taxon>
        <taxon>Dikarya</taxon>
        <taxon>Ascomycota</taxon>
        <taxon>Pezizomycotina</taxon>
        <taxon>Sordariomycetes</taxon>
        <taxon>Hypocreomycetidae</taxon>
        <taxon>Hypocreales</taxon>
        <taxon>Hypocreales incertae sedis</taxon>
        <taxon>Trichothecium</taxon>
    </lineage>
</organism>
<dbReference type="Proteomes" id="UP001163324">
    <property type="component" value="Chromosome 8"/>
</dbReference>
<protein>
    <submittedName>
        <fullName evidence="1">Uncharacterized protein</fullName>
    </submittedName>
</protein>
<evidence type="ECO:0000313" key="1">
    <source>
        <dbReference type="EMBL" id="KAI9896941.1"/>
    </source>
</evidence>
<comment type="caution">
    <text evidence="1">The sequence shown here is derived from an EMBL/GenBank/DDBJ whole genome shotgun (WGS) entry which is preliminary data.</text>
</comment>